<keyword evidence="2" id="KW-1185">Reference proteome</keyword>
<proteinExistence type="predicted"/>
<evidence type="ECO:0000313" key="1">
    <source>
        <dbReference type="EMBL" id="GMF14635.1"/>
    </source>
</evidence>
<dbReference type="Proteomes" id="UP001165083">
    <property type="component" value="Unassembled WGS sequence"/>
</dbReference>
<organism evidence="1 2">
    <name type="scientific">Phytophthora lilii</name>
    <dbReference type="NCBI Taxonomy" id="2077276"/>
    <lineage>
        <taxon>Eukaryota</taxon>
        <taxon>Sar</taxon>
        <taxon>Stramenopiles</taxon>
        <taxon>Oomycota</taxon>
        <taxon>Peronosporomycetes</taxon>
        <taxon>Peronosporales</taxon>
        <taxon>Peronosporaceae</taxon>
        <taxon>Phytophthora</taxon>
    </lineage>
</organism>
<dbReference type="EMBL" id="BSXW01000203">
    <property type="protein sequence ID" value="GMF14635.1"/>
    <property type="molecule type" value="Genomic_DNA"/>
</dbReference>
<reference evidence="1" key="1">
    <citation type="submission" date="2023-04" db="EMBL/GenBank/DDBJ databases">
        <title>Phytophthora lilii NBRC 32176.</title>
        <authorList>
            <person name="Ichikawa N."/>
            <person name="Sato H."/>
            <person name="Tonouchi N."/>
        </authorList>
    </citation>
    <scope>NUCLEOTIDE SEQUENCE</scope>
    <source>
        <strain evidence="1">NBRC 32176</strain>
    </source>
</reference>
<dbReference type="OrthoDB" id="1517790at2759"/>
<gene>
    <name evidence="1" type="ORF">Plil01_000485300</name>
</gene>
<dbReference type="AlphaFoldDB" id="A0A9W6TGI7"/>
<sequence length="99" mass="10687">MDSSATAKASKAFPALFILNGEALTLTRLLEEISVDDFGTTPSMPEDDDRVVDLNDDLDIGVIEDDDIGVKQFISESTRNIQGWFTLMVCVSVTASASV</sequence>
<accession>A0A9W6TGI7</accession>
<name>A0A9W6TGI7_9STRA</name>
<evidence type="ECO:0000313" key="2">
    <source>
        <dbReference type="Proteomes" id="UP001165083"/>
    </source>
</evidence>
<protein>
    <submittedName>
        <fullName evidence="1">Unnamed protein product</fullName>
    </submittedName>
</protein>
<comment type="caution">
    <text evidence="1">The sequence shown here is derived from an EMBL/GenBank/DDBJ whole genome shotgun (WGS) entry which is preliminary data.</text>
</comment>